<gene>
    <name evidence="1" type="ORF">SNAT2548_LOCUS25635</name>
</gene>
<evidence type="ECO:0000313" key="2">
    <source>
        <dbReference type="Proteomes" id="UP000604046"/>
    </source>
</evidence>
<keyword evidence="2" id="KW-1185">Reference proteome</keyword>
<comment type="caution">
    <text evidence="1">The sequence shown here is derived from an EMBL/GenBank/DDBJ whole genome shotgun (WGS) entry which is preliminary data.</text>
</comment>
<proteinExistence type="predicted"/>
<protein>
    <submittedName>
        <fullName evidence="1">Uncharacterized protein</fullName>
    </submittedName>
</protein>
<accession>A0A812S2M4</accession>
<sequence>MRALLASRLLFEAMGTFPGSKAHMGPSTSVGRVSRRDEVHLYFGRDREATVLPKSSTCTGAISCWEIFKWHPPFQCLVREDRGLLLQLSCRRGAVCLQPAGELTPCSQPLWRQPKASSCVAL</sequence>
<dbReference type="Proteomes" id="UP000604046">
    <property type="component" value="Unassembled WGS sequence"/>
</dbReference>
<reference evidence="1" key="1">
    <citation type="submission" date="2021-02" db="EMBL/GenBank/DDBJ databases">
        <authorList>
            <person name="Dougan E. K."/>
            <person name="Rhodes N."/>
            <person name="Thang M."/>
            <person name="Chan C."/>
        </authorList>
    </citation>
    <scope>NUCLEOTIDE SEQUENCE</scope>
</reference>
<evidence type="ECO:0000313" key="1">
    <source>
        <dbReference type="EMBL" id="CAE7461226.1"/>
    </source>
</evidence>
<dbReference type="EMBL" id="CAJNDS010002402">
    <property type="protein sequence ID" value="CAE7461226.1"/>
    <property type="molecule type" value="Genomic_DNA"/>
</dbReference>
<name>A0A812S2M4_9DINO</name>
<organism evidence="1 2">
    <name type="scientific">Symbiodinium natans</name>
    <dbReference type="NCBI Taxonomy" id="878477"/>
    <lineage>
        <taxon>Eukaryota</taxon>
        <taxon>Sar</taxon>
        <taxon>Alveolata</taxon>
        <taxon>Dinophyceae</taxon>
        <taxon>Suessiales</taxon>
        <taxon>Symbiodiniaceae</taxon>
        <taxon>Symbiodinium</taxon>
    </lineage>
</organism>
<dbReference type="AlphaFoldDB" id="A0A812S2M4"/>